<keyword evidence="3" id="KW-1185">Reference proteome</keyword>
<sequence length="231" mass="24370">MGSSSDDEDQDQQQSSFVPLGLFGFMFWSMAGNSHETPTARPRPKSGGGIKPLPARTPTALKPPTSVAPLRDSSLARPVAHSMPERQRRAETVEIDWRGIPGVPPEVEPLLFDPDEVAFLDISRRFSDAAAVRTGARSAGFMPALNADQLAGVNEALRAGNEALRREFGLEGISGLPAGAGAHVHNAGGRVRRSGSASSVGGDAAASLPRSAVRAGVDERVERLAMRCVEP</sequence>
<proteinExistence type="predicted"/>
<comment type="caution">
    <text evidence="2">The sequence shown here is derived from an EMBL/GenBank/DDBJ whole genome shotgun (WGS) entry which is preliminary data.</text>
</comment>
<feature type="region of interest" description="Disordered" evidence="1">
    <location>
        <begin position="33"/>
        <end position="88"/>
    </location>
</feature>
<dbReference type="EMBL" id="SLWL01000001">
    <property type="protein sequence ID" value="TCO16209.1"/>
    <property type="molecule type" value="Genomic_DNA"/>
</dbReference>
<protein>
    <submittedName>
        <fullName evidence="2">Uncharacterized protein</fullName>
    </submittedName>
</protein>
<evidence type="ECO:0000313" key="3">
    <source>
        <dbReference type="Proteomes" id="UP000294881"/>
    </source>
</evidence>
<evidence type="ECO:0000256" key="1">
    <source>
        <dbReference type="SAM" id="MobiDB-lite"/>
    </source>
</evidence>
<evidence type="ECO:0000313" key="2">
    <source>
        <dbReference type="EMBL" id="TCO16209.1"/>
    </source>
</evidence>
<gene>
    <name evidence="2" type="ORF">EV666_101462</name>
</gene>
<reference evidence="2 3" key="1">
    <citation type="submission" date="2019-03" db="EMBL/GenBank/DDBJ databases">
        <title>Genomic Encyclopedia of Type Strains, Phase IV (KMG-IV): sequencing the most valuable type-strain genomes for metagenomic binning, comparative biology and taxonomic classification.</title>
        <authorList>
            <person name="Goeker M."/>
        </authorList>
    </citation>
    <scope>NUCLEOTIDE SEQUENCE [LARGE SCALE GENOMIC DNA]</scope>
    <source>
        <strain evidence="2 3">DSM 22958</strain>
    </source>
</reference>
<dbReference type="Proteomes" id="UP000294881">
    <property type="component" value="Unassembled WGS sequence"/>
</dbReference>
<name>A0A4R2GY58_9HYPH</name>
<organism evidence="2 3">
    <name type="scientific">Camelimonas lactis</name>
    <dbReference type="NCBI Taxonomy" id="659006"/>
    <lineage>
        <taxon>Bacteria</taxon>
        <taxon>Pseudomonadati</taxon>
        <taxon>Pseudomonadota</taxon>
        <taxon>Alphaproteobacteria</taxon>
        <taxon>Hyphomicrobiales</taxon>
        <taxon>Chelatococcaceae</taxon>
        <taxon>Camelimonas</taxon>
    </lineage>
</organism>
<accession>A0A4R2GY58</accession>
<dbReference type="RefSeq" id="WP_132002311.1">
    <property type="nucleotide sequence ID" value="NZ_JBHUNN010000002.1"/>
</dbReference>
<dbReference type="AlphaFoldDB" id="A0A4R2GY58"/>